<gene>
    <name evidence="1" type="ORF">GLOTRDRAFT_39806</name>
</gene>
<evidence type="ECO:0000313" key="2">
    <source>
        <dbReference type="Proteomes" id="UP000030669"/>
    </source>
</evidence>
<keyword evidence="2" id="KW-1185">Reference proteome</keyword>
<dbReference type="RefSeq" id="XP_007864799.1">
    <property type="nucleotide sequence ID" value="XM_007866608.1"/>
</dbReference>
<dbReference type="eggNOG" id="ENOG502T1ZJ">
    <property type="taxonomic scope" value="Eukaryota"/>
</dbReference>
<dbReference type="EMBL" id="KB469300">
    <property type="protein sequence ID" value="EPQ56725.1"/>
    <property type="molecule type" value="Genomic_DNA"/>
</dbReference>
<protein>
    <submittedName>
        <fullName evidence="1">Uncharacterized protein</fullName>
    </submittedName>
</protein>
<dbReference type="AlphaFoldDB" id="S7RQ56"/>
<proteinExistence type="predicted"/>
<dbReference type="OrthoDB" id="3146759at2759"/>
<dbReference type="OMA" id="AINHECR"/>
<dbReference type="KEGG" id="gtr:GLOTRDRAFT_39806"/>
<dbReference type="Proteomes" id="UP000030669">
    <property type="component" value="Unassembled WGS sequence"/>
</dbReference>
<accession>S7RQ56</accession>
<dbReference type="GeneID" id="19305939"/>
<dbReference type="HOGENOM" id="CLU_180191_3_0_1"/>
<sequence>MCYNIITYVHYSCGHRVNTGYHRIDCNGRNCSLSQMHRRDEHDCQSTCRQNMMADQHVIMEQNPNPCDACAAGMPNGH</sequence>
<organism evidence="1 2">
    <name type="scientific">Gloeophyllum trabeum (strain ATCC 11539 / FP-39264 / Madison 617)</name>
    <name type="common">Brown rot fungus</name>
    <dbReference type="NCBI Taxonomy" id="670483"/>
    <lineage>
        <taxon>Eukaryota</taxon>
        <taxon>Fungi</taxon>
        <taxon>Dikarya</taxon>
        <taxon>Basidiomycota</taxon>
        <taxon>Agaricomycotina</taxon>
        <taxon>Agaricomycetes</taxon>
        <taxon>Gloeophyllales</taxon>
        <taxon>Gloeophyllaceae</taxon>
        <taxon>Gloeophyllum</taxon>
    </lineage>
</organism>
<name>S7RQ56_GLOTA</name>
<evidence type="ECO:0000313" key="1">
    <source>
        <dbReference type="EMBL" id="EPQ56725.1"/>
    </source>
</evidence>
<reference evidence="1 2" key="1">
    <citation type="journal article" date="2012" name="Science">
        <title>The Paleozoic origin of enzymatic lignin decomposition reconstructed from 31 fungal genomes.</title>
        <authorList>
            <person name="Floudas D."/>
            <person name="Binder M."/>
            <person name="Riley R."/>
            <person name="Barry K."/>
            <person name="Blanchette R.A."/>
            <person name="Henrissat B."/>
            <person name="Martinez A.T."/>
            <person name="Otillar R."/>
            <person name="Spatafora J.W."/>
            <person name="Yadav J.S."/>
            <person name="Aerts A."/>
            <person name="Benoit I."/>
            <person name="Boyd A."/>
            <person name="Carlson A."/>
            <person name="Copeland A."/>
            <person name="Coutinho P.M."/>
            <person name="de Vries R.P."/>
            <person name="Ferreira P."/>
            <person name="Findley K."/>
            <person name="Foster B."/>
            <person name="Gaskell J."/>
            <person name="Glotzer D."/>
            <person name="Gorecki P."/>
            <person name="Heitman J."/>
            <person name="Hesse C."/>
            <person name="Hori C."/>
            <person name="Igarashi K."/>
            <person name="Jurgens J.A."/>
            <person name="Kallen N."/>
            <person name="Kersten P."/>
            <person name="Kohler A."/>
            <person name="Kuees U."/>
            <person name="Kumar T.K.A."/>
            <person name="Kuo A."/>
            <person name="LaButti K."/>
            <person name="Larrondo L.F."/>
            <person name="Lindquist E."/>
            <person name="Ling A."/>
            <person name="Lombard V."/>
            <person name="Lucas S."/>
            <person name="Lundell T."/>
            <person name="Martin R."/>
            <person name="McLaughlin D.J."/>
            <person name="Morgenstern I."/>
            <person name="Morin E."/>
            <person name="Murat C."/>
            <person name="Nagy L.G."/>
            <person name="Nolan M."/>
            <person name="Ohm R.A."/>
            <person name="Patyshakuliyeva A."/>
            <person name="Rokas A."/>
            <person name="Ruiz-Duenas F.J."/>
            <person name="Sabat G."/>
            <person name="Salamov A."/>
            <person name="Samejima M."/>
            <person name="Schmutz J."/>
            <person name="Slot J.C."/>
            <person name="St John F."/>
            <person name="Stenlid J."/>
            <person name="Sun H."/>
            <person name="Sun S."/>
            <person name="Syed K."/>
            <person name="Tsang A."/>
            <person name="Wiebenga A."/>
            <person name="Young D."/>
            <person name="Pisabarro A."/>
            <person name="Eastwood D.C."/>
            <person name="Martin F."/>
            <person name="Cullen D."/>
            <person name="Grigoriev I.V."/>
            <person name="Hibbett D.S."/>
        </authorList>
    </citation>
    <scope>NUCLEOTIDE SEQUENCE [LARGE SCALE GENOMIC DNA]</scope>
    <source>
        <strain evidence="1 2">ATCC 11539</strain>
    </source>
</reference>